<proteinExistence type="predicted"/>
<evidence type="ECO:0000313" key="1">
    <source>
        <dbReference type="EMBL" id="GGH13585.1"/>
    </source>
</evidence>
<name>A0ABQ1Y6C9_9SPHI</name>
<accession>A0ABQ1Y6C9</accession>
<dbReference type="Proteomes" id="UP000642938">
    <property type="component" value="Unassembled WGS sequence"/>
</dbReference>
<gene>
    <name evidence="1" type="ORF">GCM10007422_34310</name>
</gene>
<sequence length="79" mass="9084">MKTYHLVEYILGNKIKSECLYHKQQTKTIMKRNLNNTEELELKREIITCENVKCGIANKDNTVIGDTLTMTTTMTGFAI</sequence>
<organism evidence="1 2">
    <name type="scientific">Pedobacter zeae</name>
    <dbReference type="NCBI Taxonomy" id="1737356"/>
    <lineage>
        <taxon>Bacteria</taxon>
        <taxon>Pseudomonadati</taxon>
        <taxon>Bacteroidota</taxon>
        <taxon>Sphingobacteriia</taxon>
        <taxon>Sphingobacteriales</taxon>
        <taxon>Sphingobacteriaceae</taxon>
        <taxon>Pedobacter</taxon>
    </lineage>
</organism>
<keyword evidence="2" id="KW-1185">Reference proteome</keyword>
<dbReference type="EMBL" id="BMHZ01000003">
    <property type="protein sequence ID" value="GGH13585.1"/>
    <property type="molecule type" value="Genomic_DNA"/>
</dbReference>
<evidence type="ECO:0000313" key="2">
    <source>
        <dbReference type="Proteomes" id="UP000642938"/>
    </source>
</evidence>
<comment type="caution">
    <text evidence="1">The sequence shown here is derived from an EMBL/GenBank/DDBJ whole genome shotgun (WGS) entry which is preliminary data.</text>
</comment>
<reference evidence="2" key="1">
    <citation type="journal article" date="2019" name="Int. J. Syst. Evol. Microbiol.">
        <title>The Global Catalogue of Microorganisms (GCM) 10K type strain sequencing project: providing services to taxonomists for standard genome sequencing and annotation.</title>
        <authorList>
            <consortium name="The Broad Institute Genomics Platform"/>
            <consortium name="The Broad Institute Genome Sequencing Center for Infectious Disease"/>
            <person name="Wu L."/>
            <person name="Ma J."/>
        </authorList>
    </citation>
    <scope>NUCLEOTIDE SEQUENCE [LARGE SCALE GENOMIC DNA]</scope>
    <source>
        <strain evidence="2">CGMCC 1.15287</strain>
    </source>
</reference>
<protein>
    <submittedName>
        <fullName evidence="1">Uncharacterized protein</fullName>
    </submittedName>
</protein>